<proteinExistence type="predicted"/>
<comment type="caution">
    <text evidence="2">The sequence shown here is derived from an EMBL/GenBank/DDBJ whole genome shotgun (WGS) entry which is preliminary data.</text>
</comment>
<evidence type="ECO:0000256" key="1">
    <source>
        <dbReference type="SAM" id="SignalP"/>
    </source>
</evidence>
<evidence type="ECO:0000313" key="3">
    <source>
        <dbReference type="Proteomes" id="UP000306602"/>
    </source>
</evidence>
<dbReference type="OrthoDB" id="7876140at2"/>
<dbReference type="Proteomes" id="UP000306602">
    <property type="component" value="Unassembled WGS sequence"/>
</dbReference>
<sequence>MSIWGTMKIAACALLCLTGPGLAASACLFTAECFEADGCAESGFTLDLADADDAGRVVAATEFGDLTGRGLERAAVGVSYVLEGAGAVYLLTMSGTDARLSVHMEGPIVATYLGTCDAGQ</sequence>
<keyword evidence="1" id="KW-0732">Signal</keyword>
<reference evidence="2 3" key="1">
    <citation type="submission" date="2019-04" db="EMBL/GenBank/DDBJ databases">
        <title>Shimia ponticola sp. nov., isolated from seawater.</title>
        <authorList>
            <person name="Kim Y.-O."/>
            <person name="Yoon J.-H."/>
        </authorList>
    </citation>
    <scope>NUCLEOTIDE SEQUENCE [LARGE SCALE GENOMIC DNA]</scope>
    <source>
        <strain evidence="2 3">MYP11</strain>
    </source>
</reference>
<gene>
    <name evidence="2" type="ORF">E4Z66_02930</name>
</gene>
<accession>A0A4S4NG31</accession>
<keyword evidence="3" id="KW-1185">Reference proteome</keyword>
<evidence type="ECO:0000313" key="2">
    <source>
        <dbReference type="EMBL" id="THH38539.1"/>
    </source>
</evidence>
<name>A0A4S4NG31_9RHOB</name>
<dbReference type="EMBL" id="SRKY01000001">
    <property type="protein sequence ID" value="THH38539.1"/>
    <property type="molecule type" value="Genomic_DNA"/>
</dbReference>
<feature type="signal peptide" evidence="1">
    <location>
        <begin position="1"/>
        <end position="23"/>
    </location>
</feature>
<feature type="chain" id="PRO_5020973242" evidence="1">
    <location>
        <begin position="24"/>
        <end position="120"/>
    </location>
</feature>
<protein>
    <submittedName>
        <fullName evidence="2">Uncharacterized protein</fullName>
    </submittedName>
</protein>
<dbReference type="RefSeq" id="WP_136461432.1">
    <property type="nucleotide sequence ID" value="NZ_SRKY01000001.1"/>
</dbReference>
<dbReference type="AlphaFoldDB" id="A0A4S4NG31"/>
<organism evidence="2 3">
    <name type="scientific">Aliishimia ponticola</name>
    <dbReference type="NCBI Taxonomy" id="2499833"/>
    <lineage>
        <taxon>Bacteria</taxon>
        <taxon>Pseudomonadati</taxon>
        <taxon>Pseudomonadota</taxon>
        <taxon>Alphaproteobacteria</taxon>
        <taxon>Rhodobacterales</taxon>
        <taxon>Paracoccaceae</taxon>
        <taxon>Aliishimia</taxon>
    </lineage>
</organism>